<evidence type="ECO:0008006" key="3">
    <source>
        <dbReference type="Google" id="ProtNLM"/>
    </source>
</evidence>
<protein>
    <recommendedName>
        <fullName evidence="3">Type II toxin-antitoxin system RelE/ParE family toxin</fullName>
    </recommendedName>
</protein>
<dbReference type="KEGG" id="tmb:Thimo_3221"/>
<proteinExistence type="predicted"/>
<organism evidence="1 2">
    <name type="scientific">Thioflavicoccus mobilis 8321</name>
    <dbReference type="NCBI Taxonomy" id="765912"/>
    <lineage>
        <taxon>Bacteria</taxon>
        <taxon>Pseudomonadati</taxon>
        <taxon>Pseudomonadota</taxon>
        <taxon>Gammaproteobacteria</taxon>
        <taxon>Chromatiales</taxon>
        <taxon>Chromatiaceae</taxon>
        <taxon>Thioflavicoccus</taxon>
    </lineage>
</organism>
<dbReference type="InterPro" id="IPR009387">
    <property type="entry name" value="HigB-2"/>
</dbReference>
<reference evidence="1 2" key="1">
    <citation type="submission" date="2011-09" db="EMBL/GenBank/DDBJ databases">
        <title>Complete sequence of chromosome of Thioflavicoccus mobilis 8321.</title>
        <authorList>
            <consortium name="US DOE Joint Genome Institute"/>
            <person name="Lucas S."/>
            <person name="Han J."/>
            <person name="Lapidus A."/>
            <person name="Cheng J.-F."/>
            <person name="Goodwin L."/>
            <person name="Pitluck S."/>
            <person name="Peters L."/>
            <person name="Ovchinnikova G."/>
            <person name="Lu M."/>
            <person name="Detter J.C."/>
            <person name="Han C."/>
            <person name="Tapia R."/>
            <person name="Land M."/>
            <person name="Hauser L."/>
            <person name="Kyrpides N."/>
            <person name="Ivanova N."/>
            <person name="Pagani I."/>
            <person name="Vogl K."/>
            <person name="Liu Z."/>
            <person name="Imhoff J."/>
            <person name="Thiel V."/>
            <person name="Frigaard N.-U."/>
            <person name="Bryant D."/>
            <person name="Woyke T."/>
        </authorList>
    </citation>
    <scope>NUCLEOTIDE SEQUENCE [LARGE SCALE GENOMIC DNA]</scope>
    <source>
        <strain evidence="1 2">8321</strain>
    </source>
</reference>
<evidence type="ECO:0000313" key="2">
    <source>
        <dbReference type="Proteomes" id="UP000010816"/>
    </source>
</evidence>
<dbReference type="RefSeq" id="WP_015282028.1">
    <property type="nucleotide sequence ID" value="NC_019940.1"/>
</dbReference>
<dbReference type="OrthoDB" id="8607264at2"/>
<gene>
    <name evidence="1" type="ORF">Thimo_3221</name>
</gene>
<dbReference type="PIRSF" id="PIRSF018634">
    <property type="entry name" value="UCP018634"/>
    <property type="match status" value="1"/>
</dbReference>
<keyword evidence="2" id="KW-1185">Reference proteome</keyword>
<name>L0H2L8_9GAMM</name>
<evidence type="ECO:0000313" key="1">
    <source>
        <dbReference type="EMBL" id="AGA91900.1"/>
    </source>
</evidence>
<dbReference type="AlphaFoldDB" id="L0H2L8"/>
<dbReference type="eggNOG" id="COG4737">
    <property type="taxonomic scope" value="Bacteria"/>
</dbReference>
<dbReference type="Proteomes" id="UP000010816">
    <property type="component" value="Chromosome"/>
</dbReference>
<accession>L0H2L8</accession>
<dbReference type="Pfam" id="PF06296">
    <property type="entry name" value="RelE"/>
    <property type="match status" value="1"/>
</dbReference>
<dbReference type="EMBL" id="CP003051">
    <property type="protein sequence ID" value="AGA91900.1"/>
    <property type="molecule type" value="Genomic_DNA"/>
</dbReference>
<sequence>MRIFKNAWFERFARKQKIRDEMLREAVRRAERGLIDADLGGGVIKQRVARPGQGRAGGYRTLILYCQRHRAFFVYGFAKNQQANISDEEEAAFKKAARHVLKLTDEQLYALILKGQFSEVEHDGETVS</sequence>
<dbReference type="HOGENOM" id="CLU_132631_0_0_6"/>